<dbReference type="Proteomes" id="UP001219934">
    <property type="component" value="Unassembled WGS sequence"/>
</dbReference>
<name>A0AAD6FH17_9TELE</name>
<accession>A0AAD6FH17</accession>
<keyword evidence="3" id="KW-1185">Reference proteome</keyword>
<feature type="region of interest" description="Disordered" evidence="1">
    <location>
        <begin position="1"/>
        <end position="31"/>
    </location>
</feature>
<feature type="compositionally biased region" description="Polar residues" evidence="1">
    <location>
        <begin position="10"/>
        <end position="19"/>
    </location>
</feature>
<organism evidence="2 3">
    <name type="scientific">Pogonophryne albipinna</name>
    <dbReference type="NCBI Taxonomy" id="1090488"/>
    <lineage>
        <taxon>Eukaryota</taxon>
        <taxon>Metazoa</taxon>
        <taxon>Chordata</taxon>
        <taxon>Craniata</taxon>
        <taxon>Vertebrata</taxon>
        <taxon>Euteleostomi</taxon>
        <taxon>Actinopterygii</taxon>
        <taxon>Neopterygii</taxon>
        <taxon>Teleostei</taxon>
        <taxon>Neoteleostei</taxon>
        <taxon>Acanthomorphata</taxon>
        <taxon>Eupercaria</taxon>
        <taxon>Perciformes</taxon>
        <taxon>Notothenioidei</taxon>
        <taxon>Pogonophryne</taxon>
    </lineage>
</organism>
<feature type="non-terminal residue" evidence="2">
    <location>
        <position position="106"/>
    </location>
</feature>
<feature type="non-terminal residue" evidence="2">
    <location>
        <position position="1"/>
    </location>
</feature>
<dbReference type="AlphaFoldDB" id="A0AAD6FH17"/>
<sequence length="106" mass="11991">LSERMKDLVATSQGRSSFKASVGDITDAGDRGKSYKRYEKIQNSPSVEILQDLMIRNSAMLQTAGCFRQRWKICSRPEFSQQGKQQKGSGRESYEFTGQTIFSIVK</sequence>
<proteinExistence type="predicted"/>
<evidence type="ECO:0000313" key="2">
    <source>
        <dbReference type="EMBL" id="KAJ4934537.1"/>
    </source>
</evidence>
<reference evidence="2" key="1">
    <citation type="submission" date="2022-11" db="EMBL/GenBank/DDBJ databases">
        <title>Chromosome-level genome of Pogonophryne albipinna.</title>
        <authorList>
            <person name="Jo E."/>
        </authorList>
    </citation>
    <scope>NUCLEOTIDE SEQUENCE</scope>
    <source>
        <strain evidence="2">SGF0006</strain>
        <tissue evidence="2">Muscle</tissue>
    </source>
</reference>
<protein>
    <submittedName>
        <fullName evidence="2">Uncharacterized protein</fullName>
    </submittedName>
</protein>
<gene>
    <name evidence="2" type="ORF">JOQ06_007330</name>
</gene>
<evidence type="ECO:0000313" key="3">
    <source>
        <dbReference type="Proteomes" id="UP001219934"/>
    </source>
</evidence>
<dbReference type="EMBL" id="JAPTMU010000012">
    <property type="protein sequence ID" value="KAJ4934537.1"/>
    <property type="molecule type" value="Genomic_DNA"/>
</dbReference>
<evidence type="ECO:0000256" key="1">
    <source>
        <dbReference type="SAM" id="MobiDB-lite"/>
    </source>
</evidence>
<comment type="caution">
    <text evidence="2">The sequence shown here is derived from an EMBL/GenBank/DDBJ whole genome shotgun (WGS) entry which is preliminary data.</text>
</comment>